<evidence type="ECO:0000313" key="17">
    <source>
        <dbReference type="EMBL" id="HER95209.1"/>
    </source>
</evidence>
<protein>
    <recommendedName>
        <fullName evidence="7 12">Uroporphyrinogen decarboxylase</fullName>
        <shortName evidence="12">UPD</shortName>
        <shortName evidence="12">URO-D</shortName>
        <ecNumber evidence="6 12">4.1.1.37</ecNumber>
    </recommendedName>
</protein>
<comment type="pathway">
    <text evidence="3 12 13">Porphyrin-containing compound metabolism; protoporphyrin-IX biosynthesis; coproporphyrinogen-III from 5-aminolevulinate: step 4/4.</text>
</comment>
<gene>
    <name evidence="12" type="primary">hemE</name>
    <name evidence="17" type="ORF">ENO59_01615</name>
</gene>
<feature type="domain" description="Uroporphyrinogen decarboxylase (URO-D)" evidence="16">
    <location>
        <begin position="144"/>
        <end position="160"/>
    </location>
</feature>
<dbReference type="NCBIfam" id="TIGR01464">
    <property type="entry name" value="hemE"/>
    <property type="match status" value="1"/>
</dbReference>
<dbReference type="GO" id="GO:0006782">
    <property type="term" value="P:protoporphyrinogen IX biosynthetic process"/>
    <property type="evidence" value="ECO:0007669"/>
    <property type="project" value="UniProtKB-UniRule"/>
</dbReference>
<evidence type="ECO:0000256" key="8">
    <source>
        <dbReference type="ARBA" id="ARBA00022490"/>
    </source>
</evidence>
<feature type="site" description="Transition state stabilizer" evidence="12">
    <location>
        <position position="79"/>
    </location>
</feature>
<dbReference type="GO" id="GO:0005829">
    <property type="term" value="C:cytosol"/>
    <property type="evidence" value="ECO:0007669"/>
    <property type="project" value="TreeGrafter"/>
</dbReference>
<evidence type="ECO:0000256" key="13">
    <source>
        <dbReference type="RuleBase" id="RU000554"/>
    </source>
</evidence>
<feature type="binding site" evidence="12">
    <location>
        <begin position="30"/>
        <end position="34"/>
    </location>
    <ligand>
        <name>substrate</name>
    </ligand>
</feature>
<evidence type="ECO:0000256" key="9">
    <source>
        <dbReference type="ARBA" id="ARBA00022793"/>
    </source>
</evidence>
<dbReference type="GO" id="GO:0004853">
    <property type="term" value="F:uroporphyrinogen decarboxylase activity"/>
    <property type="evidence" value="ECO:0007669"/>
    <property type="project" value="UniProtKB-UniRule"/>
</dbReference>
<accession>A0A7V2AYW7</accession>
<feature type="binding site" evidence="12">
    <location>
        <position position="156"/>
    </location>
    <ligand>
        <name>substrate</name>
    </ligand>
</feature>
<dbReference type="PANTHER" id="PTHR21091">
    <property type="entry name" value="METHYLTETRAHYDROFOLATE:HOMOCYSTEINE METHYLTRANSFERASE RELATED"/>
    <property type="match status" value="1"/>
</dbReference>
<dbReference type="EMBL" id="DSGB01000002">
    <property type="protein sequence ID" value="HER95209.1"/>
    <property type="molecule type" value="Genomic_DNA"/>
</dbReference>
<dbReference type="Gene3D" id="3.20.20.210">
    <property type="match status" value="1"/>
</dbReference>
<dbReference type="InterPro" id="IPR038071">
    <property type="entry name" value="UROD/MetE-like_sf"/>
</dbReference>
<dbReference type="SUPFAM" id="SSF51726">
    <property type="entry name" value="UROD/MetE-like"/>
    <property type="match status" value="1"/>
</dbReference>
<evidence type="ECO:0000256" key="12">
    <source>
        <dbReference type="HAMAP-Rule" id="MF_00218"/>
    </source>
</evidence>
<organism evidence="17">
    <name type="scientific">Rhodothermus marinus</name>
    <name type="common">Rhodothermus obamensis</name>
    <dbReference type="NCBI Taxonomy" id="29549"/>
    <lineage>
        <taxon>Bacteria</taxon>
        <taxon>Pseudomonadati</taxon>
        <taxon>Rhodothermota</taxon>
        <taxon>Rhodothermia</taxon>
        <taxon>Rhodothermales</taxon>
        <taxon>Rhodothermaceae</taxon>
        <taxon>Rhodothermus</taxon>
    </lineage>
</organism>
<keyword evidence="11 12" id="KW-0627">Porphyrin biosynthesis</keyword>
<comment type="caution">
    <text evidence="17">The sequence shown here is derived from an EMBL/GenBank/DDBJ whole genome shotgun (WGS) entry which is preliminary data.</text>
</comment>
<feature type="domain" description="Uroporphyrinogen decarboxylase (URO-D)" evidence="15">
    <location>
        <begin position="25"/>
        <end position="34"/>
    </location>
</feature>
<evidence type="ECO:0000256" key="3">
    <source>
        <dbReference type="ARBA" id="ARBA00004804"/>
    </source>
</evidence>
<evidence type="ECO:0000259" key="16">
    <source>
        <dbReference type="PROSITE" id="PS00907"/>
    </source>
</evidence>
<evidence type="ECO:0000256" key="10">
    <source>
        <dbReference type="ARBA" id="ARBA00023239"/>
    </source>
</evidence>
<evidence type="ECO:0000256" key="1">
    <source>
        <dbReference type="ARBA" id="ARBA00002448"/>
    </source>
</evidence>
<proteinExistence type="inferred from homology"/>
<comment type="similarity">
    <text evidence="4 12 14">Belongs to the uroporphyrinogen decarboxylase family.</text>
</comment>
<sequence>MANVSPLKNDLLLRAARREPVERTPVWIMRQAGRYLPEYRALRAEEAFFDVVRTPELATEVTLQPLRRFPLDAAIIFSDILVVPQAMGLRVEMVPGQGPCLLDPLRKVSDLRRLHRPVIEDELHYVLEALRLTRRALDGKVPLIGFCGAPWTLMAYMIEGGGSKTFSQAKGWLYGAPEASHQLLSLLTEVLVEFLTAQIDAGAQVIQVFDSWAGVLSPDLYRTFALPYLRRIAEEVGKARPGVPRIVFARGAHATLDELAASGYDVVGIDWTVDPRQARQITQDRVALQGNLDPCALYADLKTIRRLTHQMLEAFGPRGHIANLGHGLHPTHDPEHVRAFVEAVHDYMPVANTCA</sequence>
<name>A0A7V2AYW7_RHOMR</name>
<comment type="catalytic activity">
    <reaction evidence="12 13">
        <text>uroporphyrinogen III + 4 H(+) = coproporphyrinogen III + 4 CO2</text>
        <dbReference type="Rhea" id="RHEA:19865"/>
        <dbReference type="ChEBI" id="CHEBI:15378"/>
        <dbReference type="ChEBI" id="CHEBI:16526"/>
        <dbReference type="ChEBI" id="CHEBI:57308"/>
        <dbReference type="ChEBI" id="CHEBI:57309"/>
        <dbReference type="EC" id="4.1.1.37"/>
    </reaction>
</comment>
<dbReference type="InterPro" id="IPR000257">
    <property type="entry name" value="Uroporphyrinogen_deCOase"/>
</dbReference>
<feature type="binding site" evidence="12">
    <location>
        <position position="49"/>
    </location>
    <ligand>
        <name>substrate</name>
    </ligand>
</feature>
<comment type="subunit">
    <text evidence="5 12">Homodimer.</text>
</comment>
<comment type="subcellular location">
    <subcellularLocation>
        <location evidence="2 12">Cytoplasm</location>
    </subcellularLocation>
</comment>
<evidence type="ECO:0000256" key="2">
    <source>
        <dbReference type="ARBA" id="ARBA00004496"/>
    </source>
</evidence>
<evidence type="ECO:0000256" key="14">
    <source>
        <dbReference type="RuleBase" id="RU004169"/>
    </source>
</evidence>
<feature type="binding site" evidence="12">
    <location>
        <position position="211"/>
    </location>
    <ligand>
        <name>substrate</name>
    </ligand>
</feature>
<feature type="binding site" evidence="12">
    <location>
        <position position="326"/>
    </location>
    <ligand>
        <name>substrate</name>
    </ligand>
</feature>
<evidence type="ECO:0000256" key="6">
    <source>
        <dbReference type="ARBA" id="ARBA00012288"/>
    </source>
</evidence>
<dbReference type="Pfam" id="PF01208">
    <property type="entry name" value="URO-D"/>
    <property type="match status" value="1"/>
</dbReference>
<dbReference type="PROSITE" id="PS00906">
    <property type="entry name" value="UROD_1"/>
    <property type="match status" value="1"/>
</dbReference>
<dbReference type="FunFam" id="3.20.20.210:FF:000001">
    <property type="entry name" value="Uroporphyrinogen decarboxylase"/>
    <property type="match status" value="1"/>
</dbReference>
<keyword evidence="8 12" id="KW-0963">Cytoplasm</keyword>
<keyword evidence="9 12" id="KW-0210">Decarboxylase</keyword>
<keyword evidence="10 12" id="KW-0456">Lyase</keyword>
<dbReference type="PANTHER" id="PTHR21091:SF169">
    <property type="entry name" value="UROPORPHYRINOGEN DECARBOXYLASE"/>
    <property type="match status" value="1"/>
</dbReference>
<evidence type="ECO:0000256" key="7">
    <source>
        <dbReference type="ARBA" id="ARBA00014308"/>
    </source>
</evidence>
<dbReference type="EC" id="4.1.1.37" evidence="6 12"/>
<dbReference type="UniPathway" id="UPA00251">
    <property type="reaction ID" value="UER00321"/>
</dbReference>
<comment type="function">
    <text evidence="1 12">Catalyzes the decarboxylation of four acetate groups of uroporphyrinogen-III to yield coproporphyrinogen-III.</text>
</comment>
<reference evidence="17" key="1">
    <citation type="journal article" date="2020" name="mSystems">
        <title>Genome- and Community-Level Interaction Insights into Carbon Utilization and Element Cycling Functions of Hydrothermarchaeota in Hydrothermal Sediment.</title>
        <authorList>
            <person name="Zhou Z."/>
            <person name="Liu Y."/>
            <person name="Xu W."/>
            <person name="Pan J."/>
            <person name="Luo Z.H."/>
            <person name="Li M."/>
        </authorList>
    </citation>
    <scope>NUCLEOTIDE SEQUENCE [LARGE SCALE GENOMIC DNA]</scope>
    <source>
        <strain evidence="17">SpSt-143</strain>
    </source>
</reference>
<dbReference type="PROSITE" id="PS00907">
    <property type="entry name" value="UROD_2"/>
    <property type="match status" value="1"/>
</dbReference>
<dbReference type="HAMAP" id="MF_00218">
    <property type="entry name" value="URO_D"/>
    <property type="match status" value="1"/>
</dbReference>
<dbReference type="AlphaFoldDB" id="A0A7V2AYW7"/>
<dbReference type="CDD" id="cd00717">
    <property type="entry name" value="URO-D"/>
    <property type="match status" value="1"/>
</dbReference>
<evidence type="ECO:0000256" key="5">
    <source>
        <dbReference type="ARBA" id="ARBA00011738"/>
    </source>
</evidence>
<dbReference type="InterPro" id="IPR006361">
    <property type="entry name" value="Uroporphyrinogen_deCO2ase_HemE"/>
</dbReference>
<evidence type="ECO:0000256" key="11">
    <source>
        <dbReference type="ARBA" id="ARBA00023244"/>
    </source>
</evidence>
<evidence type="ECO:0000259" key="15">
    <source>
        <dbReference type="PROSITE" id="PS00906"/>
    </source>
</evidence>
<feature type="binding site" evidence="12">
    <location>
        <position position="79"/>
    </location>
    <ligand>
        <name>substrate</name>
    </ligand>
</feature>
<evidence type="ECO:0000256" key="4">
    <source>
        <dbReference type="ARBA" id="ARBA00009935"/>
    </source>
</evidence>